<keyword evidence="2" id="KW-1185">Reference proteome</keyword>
<reference evidence="1 2" key="1">
    <citation type="journal article" date="2014" name="Antonie Van Leeuwenhoek">
        <title>Hyphomonas beringensis sp. nov. and Hyphomonas chukchiensis sp. nov., isolated from surface seawater of the Bering Sea and Chukchi Sea.</title>
        <authorList>
            <person name="Li C."/>
            <person name="Lai Q."/>
            <person name="Li G."/>
            <person name="Dong C."/>
            <person name="Wang J."/>
            <person name="Liao Y."/>
            <person name="Shao Z."/>
        </authorList>
    </citation>
    <scope>NUCLEOTIDE SEQUENCE [LARGE SCALE GENOMIC DNA]</scope>
    <source>
        <strain evidence="1 2">PS728</strain>
    </source>
</reference>
<gene>
    <name evidence="1" type="ORF">HPO_01190</name>
</gene>
<comment type="caution">
    <text evidence="1">The sequence shown here is derived from an EMBL/GenBank/DDBJ whole genome shotgun (WGS) entry which is preliminary data.</text>
</comment>
<proteinExistence type="predicted"/>
<protein>
    <submittedName>
        <fullName evidence="1">Uncharacterized protein</fullName>
    </submittedName>
</protein>
<evidence type="ECO:0000313" key="1">
    <source>
        <dbReference type="EMBL" id="KDA00601.1"/>
    </source>
</evidence>
<sequence>MRNFPGWQGGLPYEVVPAWLFGGRFPLSPPRAADLDDVDVAQFCEQDQQGTEFGTLTFEDPAQL</sequence>
<dbReference type="EMBL" id="ARYM01000001">
    <property type="protein sequence ID" value="KDA00601.1"/>
    <property type="molecule type" value="Genomic_DNA"/>
</dbReference>
<evidence type="ECO:0000313" key="2">
    <source>
        <dbReference type="Proteomes" id="UP000027100"/>
    </source>
</evidence>
<dbReference type="Proteomes" id="UP000027100">
    <property type="component" value="Unassembled WGS sequence"/>
</dbReference>
<organism evidence="1 2">
    <name type="scientific">Hyphomonas polymorpha PS728</name>
    <dbReference type="NCBI Taxonomy" id="1280954"/>
    <lineage>
        <taxon>Bacteria</taxon>
        <taxon>Pseudomonadati</taxon>
        <taxon>Pseudomonadota</taxon>
        <taxon>Alphaproteobacteria</taxon>
        <taxon>Hyphomonadales</taxon>
        <taxon>Hyphomonadaceae</taxon>
        <taxon>Hyphomonas</taxon>
    </lineage>
</organism>
<dbReference type="STRING" id="1280954.HPO_01190"/>
<name>A0A062VJD0_9PROT</name>
<accession>A0A062VJD0</accession>
<dbReference type="AlphaFoldDB" id="A0A062VJD0"/>